<dbReference type="InterPro" id="IPR043136">
    <property type="entry name" value="B30.2/SPRY_sf"/>
</dbReference>
<evidence type="ECO:0000313" key="2">
    <source>
        <dbReference type="WBParaSite" id="GPLIN_001059900"/>
    </source>
</evidence>
<evidence type="ECO:0000313" key="1">
    <source>
        <dbReference type="Proteomes" id="UP000050741"/>
    </source>
</evidence>
<dbReference type="AlphaFoldDB" id="A0A183CCJ8"/>
<reference evidence="1" key="1">
    <citation type="submission" date="2014-05" db="EMBL/GenBank/DDBJ databases">
        <title>The genome and life-stage specific transcriptomes of Globodera pallida elucidate key aspects of plant parasitism by a cyst nematode.</title>
        <authorList>
            <person name="Cotton J.A."/>
            <person name="Lilley C.J."/>
            <person name="Jones L.M."/>
            <person name="Kikuchi T."/>
            <person name="Reid A.J."/>
            <person name="Thorpe P."/>
            <person name="Tsai I.J."/>
            <person name="Beasley H."/>
            <person name="Blok V."/>
            <person name="Cock P.J.A."/>
            <person name="Van den Akker S.E."/>
            <person name="Holroyd N."/>
            <person name="Hunt M."/>
            <person name="Mantelin S."/>
            <person name="Naghra H."/>
            <person name="Pain A."/>
            <person name="Palomares-Rius J.E."/>
            <person name="Zarowiecki M."/>
            <person name="Berriman M."/>
            <person name="Jones J.T."/>
            <person name="Urwin P.E."/>
        </authorList>
    </citation>
    <scope>NUCLEOTIDE SEQUENCE [LARGE SCALE GENOMIC DNA]</scope>
    <source>
        <strain evidence="1">Lindley</strain>
    </source>
</reference>
<dbReference type="InterPro" id="IPR044736">
    <property type="entry name" value="Gid1/RanBPM/SPLA_SPRY"/>
</dbReference>
<dbReference type="CDD" id="cd12885">
    <property type="entry name" value="SPRY_RanBP_like"/>
    <property type="match status" value="1"/>
</dbReference>
<reference evidence="2" key="2">
    <citation type="submission" date="2016-06" db="UniProtKB">
        <authorList>
            <consortium name="WormBaseParasite"/>
        </authorList>
    </citation>
    <scope>IDENTIFICATION</scope>
</reference>
<dbReference type="InterPro" id="IPR013320">
    <property type="entry name" value="ConA-like_dom_sf"/>
</dbReference>
<dbReference type="WBParaSite" id="GPLIN_001059900">
    <property type="protein sequence ID" value="GPLIN_001059900"/>
    <property type="gene ID" value="GPLIN_001059900"/>
</dbReference>
<proteinExistence type="predicted"/>
<keyword evidence="1" id="KW-1185">Reference proteome</keyword>
<organism evidence="1 2">
    <name type="scientific">Globodera pallida</name>
    <name type="common">Potato cyst nematode worm</name>
    <name type="synonym">Heterodera pallida</name>
    <dbReference type="NCBI Taxonomy" id="36090"/>
    <lineage>
        <taxon>Eukaryota</taxon>
        <taxon>Metazoa</taxon>
        <taxon>Ecdysozoa</taxon>
        <taxon>Nematoda</taxon>
        <taxon>Chromadorea</taxon>
        <taxon>Rhabditida</taxon>
        <taxon>Tylenchina</taxon>
        <taxon>Tylenchomorpha</taxon>
        <taxon>Tylenchoidea</taxon>
        <taxon>Heteroderidae</taxon>
        <taxon>Heteroderinae</taxon>
        <taxon>Globodera</taxon>
    </lineage>
</organism>
<accession>A0A183CCJ8</accession>
<name>A0A183CCJ8_GLOPA</name>
<dbReference type="SUPFAM" id="SSF49899">
    <property type="entry name" value="Concanavalin A-like lectins/glucanases"/>
    <property type="match status" value="1"/>
</dbReference>
<protein>
    <submittedName>
        <fullName evidence="2">SPRY domain-containing protein</fullName>
    </submittedName>
</protein>
<sequence>MFSEDLGPMTNLEPSIEVLLLRARLAKLEGQISSTSSCASFELLDFDGDAADTTGLHEKEELDQMKEKVKSTEELVVEQMEGQLMDLPTSSDGFELLTYDVDYLSLSSTGLRETKEQRETGVAELEKQNVLQQEKVKLEEYQNEQQLNIGGLQKTVATMREIGLNRWDSAACHKYLTLSEPNRLIVRLMAWGDGSVIAEKPIAKNPYFEVKILQTEKRRGHIFIGLATKQMPLDKLVGVHEGTYAYEDDGTFWGHEVDGCSHYTAHLFVDGSAADLFPCVTLRKSCAKIKANFGPNFKYNIADEI</sequence>
<dbReference type="Gene3D" id="2.60.120.920">
    <property type="match status" value="2"/>
</dbReference>
<dbReference type="Proteomes" id="UP000050741">
    <property type="component" value="Unassembled WGS sequence"/>
</dbReference>